<dbReference type="AlphaFoldDB" id="A0A7X3IKB1"/>
<evidence type="ECO:0000313" key="7">
    <source>
        <dbReference type="Proteomes" id="UP000460318"/>
    </source>
</evidence>
<name>A0A7X3IKB1_9BACL</name>
<dbReference type="InterPro" id="IPR050858">
    <property type="entry name" value="Mal-CoA-ACP_Trans/PKS_FabD"/>
</dbReference>
<accession>A0A7X3IKB1</accession>
<comment type="catalytic activity">
    <reaction evidence="4">
        <text>holo-[ACP] + malonyl-CoA = malonyl-[ACP] + CoA</text>
        <dbReference type="Rhea" id="RHEA:41792"/>
        <dbReference type="Rhea" id="RHEA-COMP:9623"/>
        <dbReference type="Rhea" id="RHEA-COMP:9685"/>
        <dbReference type="ChEBI" id="CHEBI:57287"/>
        <dbReference type="ChEBI" id="CHEBI:57384"/>
        <dbReference type="ChEBI" id="CHEBI:64479"/>
        <dbReference type="ChEBI" id="CHEBI:78449"/>
        <dbReference type="EC" id="2.3.1.39"/>
    </reaction>
</comment>
<dbReference type="InterPro" id="IPR016036">
    <property type="entry name" value="Malonyl_transacylase_ACP-bd"/>
</dbReference>
<dbReference type="SUPFAM" id="SSF52151">
    <property type="entry name" value="FabD/lysophospholipase-like"/>
    <property type="match status" value="1"/>
</dbReference>
<protein>
    <recommendedName>
        <fullName evidence="1">[acyl-carrier-protein] S-malonyltransferase</fullName>
        <ecNumber evidence="1">2.3.1.39</ecNumber>
    </recommendedName>
</protein>
<dbReference type="NCBIfam" id="TIGR00128">
    <property type="entry name" value="fabD"/>
    <property type="match status" value="1"/>
</dbReference>
<evidence type="ECO:0000256" key="1">
    <source>
        <dbReference type="ARBA" id="ARBA00013258"/>
    </source>
</evidence>
<sequence>MIKIKEKSMKTYVFPGQGSQAKGMGEGLFEAFPDLVEKADTILGYSIRTLCLDNPGGKLHFTQYTQPALYVVNALTYLKKLRDGSPKPDFLAGHSLGEYNAILAAGGFDFETGLRLVKKRGELMGRASGGAMAAVVGLTEDQIKAVLGNNALTDIDIANLNTTTQIVISGNKDSIDHAKPYFEREGADYIPLNVSAAFHSRYMQEAKDEFEQYLKEFSYSDLAIPVISNVNAKPYDPAEIVPNLAEQLRSSVRWADSIRYLIRQGEMEFEELGPGSVLTKIIAKIKAEAPVVQQGVAVGSVGTNAIDRMKEDTEGRTEFQRRINAAYQQTADWNKAYPIGTKVTCKGYKDVLITRTEAMVLFGHRAALYVEGYNGYFALDEITAG</sequence>
<dbReference type="PANTHER" id="PTHR42681">
    <property type="entry name" value="MALONYL-COA-ACYL CARRIER PROTEIN TRANSACYLASE, MITOCHONDRIAL"/>
    <property type="match status" value="1"/>
</dbReference>
<evidence type="ECO:0000256" key="2">
    <source>
        <dbReference type="ARBA" id="ARBA00022679"/>
    </source>
</evidence>
<organism evidence="6 7">
    <name type="scientific">Paenibacillus dendrobii</name>
    <dbReference type="NCBI Taxonomy" id="2691084"/>
    <lineage>
        <taxon>Bacteria</taxon>
        <taxon>Bacillati</taxon>
        <taxon>Bacillota</taxon>
        <taxon>Bacilli</taxon>
        <taxon>Bacillales</taxon>
        <taxon>Paenibacillaceae</taxon>
        <taxon>Paenibacillus</taxon>
    </lineage>
</organism>
<feature type="domain" description="Malonyl-CoA:ACP transacylase (MAT)" evidence="5">
    <location>
        <begin position="13"/>
        <end position="305"/>
    </location>
</feature>
<reference evidence="6 7" key="1">
    <citation type="submission" date="2019-12" db="EMBL/GenBank/DDBJ databases">
        <title>Paenibacillus sp. nov., an endophytic bacterium isolated from the stem of Dendrobium.</title>
        <authorList>
            <person name="Zhao R."/>
        </authorList>
    </citation>
    <scope>NUCLEOTIDE SEQUENCE [LARGE SCALE GENOMIC DNA]</scope>
    <source>
        <strain evidence="6 7">HJL G12</strain>
    </source>
</reference>
<dbReference type="InterPro" id="IPR004410">
    <property type="entry name" value="Malonyl_CoA-ACP_transAc_FabD"/>
</dbReference>
<evidence type="ECO:0000256" key="4">
    <source>
        <dbReference type="ARBA" id="ARBA00048462"/>
    </source>
</evidence>
<dbReference type="GO" id="GO:0004314">
    <property type="term" value="F:[acyl-carrier-protein] S-malonyltransferase activity"/>
    <property type="evidence" value="ECO:0007669"/>
    <property type="project" value="UniProtKB-EC"/>
</dbReference>
<dbReference type="GO" id="GO:0006633">
    <property type="term" value="P:fatty acid biosynthetic process"/>
    <property type="evidence" value="ECO:0007669"/>
    <property type="project" value="TreeGrafter"/>
</dbReference>
<dbReference type="Pfam" id="PF00698">
    <property type="entry name" value="Acyl_transf_1"/>
    <property type="match status" value="1"/>
</dbReference>
<comment type="caution">
    <text evidence="6">The sequence shown here is derived from an EMBL/GenBank/DDBJ whole genome shotgun (WGS) entry which is preliminary data.</text>
</comment>
<keyword evidence="2 6" id="KW-0808">Transferase</keyword>
<dbReference type="Gene3D" id="3.30.70.250">
    <property type="entry name" value="Malonyl-CoA ACP transacylase, ACP-binding"/>
    <property type="match status" value="1"/>
</dbReference>
<keyword evidence="3 6" id="KW-0012">Acyltransferase</keyword>
<dbReference type="InterPro" id="IPR016035">
    <property type="entry name" value="Acyl_Trfase/lysoPLipase"/>
</dbReference>
<evidence type="ECO:0000313" key="6">
    <source>
        <dbReference type="EMBL" id="MWV45519.1"/>
    </source>
</evidence>
<dbReference type="SMART" id="SM00827">
    <property type="entry name" value="PKS_AT"/>
    <property type="match status" value="1"/>
</dbReference>
<gene>
    <name evidence="6" type="primary">fabD</name>
    <name evidence="6" type="ORF">GRF59_17995</name>
</gene>
<dbReference type="Gene3D" id="3.40.366.10">
    <property type="entry name" value="Malonyl-Coenzyme A Acyl Carrier Protein, domain 2"/>
    <property type="match status" value="1"/>
</dbReference>
<evidence type="ECO:0000256" key="3">
    <source>
        <dbReference type="ARBA" id="ARBA00023315"/>
    </source>
</evidence>
<dbReference type="InterPro" id="IPR014043">
    <property type="entry name" value="Acyl_transferase_dom"/>
</dbReference>
<dbReference type="EC" id="2.3.1.39" evidence="1"/>
<dbReference type="EMBL" id="WUBI01000002">
    <property type="protein sequence ID" value="MWV45519.1"/>
    <property type="molecule type" value="Genomic_DNA"/>
</dbReference>
<keyword evidence="7" id="KW-1185">Reference proteome</keyword>
<dbReference type="InterPro" id="IPR001227">
    <property type="entry name" value="Ac_transferase_dom_sf"/>
</dbReference>
<dbReference type="GO" id="GO:0005829">
    <property type="term" value="C:cytosol"/>
    <property type="evidence" value="ECO:0007669"/>
    <property type="project" value="TreeGrafter"/>
</dbReference>
<dbReference type="PANTHER" id="PTHR42681:SF1">
    <property type="entry name" value="MALONYL-COA-ACYL CARRIER PROTEIN TRANSACYLASE, MITOCHONDRIAL"/>
    <property type="match status" value="1"/>
</dbReference>
<dbReference type="SUPFAM" id="SSF55048">
    <property type="entry name" value="Probable ACP-binding domain of malonyl-CoA ACP transacylase"/>
    <property type="match status" value="1"/>
</dbReference>
<proteinExistence type="predicted"/>
<dbReference type="Proteomes" id="UP000460318">
    <property type="component" value="Unassembled WGS sequence"/>
</dbReference>
<evidence type="ECO:0000259" key="5">
    <source>
        <dbReference type="SMART" id="SM00827"/>
    </source>
</evidence>